<accession>H1SHZ7</accession>
<protein>
    <submittedName>
        <fullName evidence="1">Uncharacterized protein</fullName>
    </submittedName>
</protein>
<reference evidence="1 2" key="1">
    <citation type="journal article" date="2012" name="J. Bacteriol.">
        <title>De Novo Genome Project of Cupriavidus basilensis OR16.</title>
        <authorList>
            <person name="Cserhati M."/>
            <person name="Kriszt B."/>
            <person name="Szoboszlay S."/>
            <person name="Toth A."/>
            <person name="Szabo I."/>
            <person name="Tancsics A."/>
            <person name="Nagy I."/>
            <person name="Horvath B."/>
            <person name="Nagy I."/>
            <person name="Kukolya J."/>
        </authorList>
    </citation>
    <scope>NUCLEOTIDE SEQUENCE [LARGE SCALE GENOMIC DNA]</scope>
    <source>
        <strain evidence="1 2">OR16</strain>
    </source>
</reference>
<dbReference type="Proteomes" id="UP000005808">
    <property type="component" value="Unassembled WGS sequence"/>
</dbReference>
<evidence type="ECO:0000313" key="2">
    <source>
        <dbReference type="Proteomes" id="UP000005808"/>
    </source>
</evidence>
<organism evidence="1 2">
    <name type="scientific">Cupriavidus basilensis OR16</name>
    <dbReference type="NCBI Taxonomy" id="1127483"/>
    <lineage>
        <taxon>Bacteria</taxon>
        <taxon>Pseudomonadati</taxon>
        <taxon>Pseudomonadota</taxon>
        <taxon>Betaproteobacteria</taxon>
        <taxon>Burkholderiales</taxon>
        <taxon>Burkholderiaceae</taxon>
        <taxon>Cupriavidus</taxon>
    </lineage>
</organism>
<gene>
    <name evidence="1" type="ORF">OR16_40509</name>
</gene>
<proteinExistence type="predicted"/>
<dbReference type="EMBL" id="AHJE01000175">
    <property type="protein sequence ID" value="EHP37848.1"/>
    <property type="molecule type" value="Genomic_DNA"/>
</dbReference>
<sequence>MDAGGHQRQVVVDGQEAYLAAIDPRQRGFQPGQVMRLEAQVHMVLRAKGAAHALQAVEHALGVSLAAQAAFPR</sequence>
<comment type="caution">
    <text evidence="1">The sequence shown here is derived from an EMBL/GenBank/DDBJ whole genome shotgun (WGS) entry which is preliminary data.</text>
</comment>
<name>H1SHZ7_9BURK</name>
<dbReference type="AlphaFoldDB" id="H1SHZ7"/>
<evidence type="ECO:0000313" key="1">
    <source>
        <dbReference type="EMBL" id="EHP37848.1"/>
    </source>
</evidence>